<dbReference type="EC" id="2.4.2.14" evidence="7"/>
<dbReference type="UniPathway" id="UPA00074">
    <property type="reaction ID" value="UER00124"/>
</dbReference>
<dbReference type="InterPro" id="IPR035584">
    <property type="entry name" value="PurF_N"/>
</dbReference>
<evidence type="ECO:0000313" key="14">
    <source>
        <dbReference type="Proteomes" id="UP000221222"/>
    </source>
</evidence>
<dbReference type="Proteomes" id="UP000221222">
    <property type="component" value="Unassembled WGS sequence"/>
</dbReference>
<dbReference type="EMBL" id="NXFY01000003">
    <property type="protein sequence ID" value="PHO18942.1"/>
    <property type="molecule type" value="Genomic_DNA"/>
</dbReference>
<dbReference type="GO" id="GO:0004044">
    <property type="term" value="F:amidophosphoribosyltransferase activity"/>
    <property type="evidence" value="ECO:0007669"/>
    <property type="project" value="UniProtKB-UniRule"/>
</dbReference>
<dbReference type="InterPro" id="IPR029057">
    <property type="entry name" value="PRTase-like"/>
</dbReference>
<dbReference type="InterPro" id="IPR000836">
    <property type="entry name" value="PRTase_dom"/>
</dbReference>
<dbReference type="Pfam" id="PF13537">
    <property type="entry name" value="GATase_7"/>
    <property type="match status" value="1"/>
</dbReference>
<feature type="active site" description="Nucleophile" evidence="7 9">
    <location>
        <position position="2"/>
    </location>
</feature>
<comment type="similarity">
    <text evidence="2 7 8">In the C-terminal section; belongs to the purine/pyrimidine phosphoribosyltransferase family.</text>
</comment>
<keyword evidence="7 10" id="KW-0460">Magnesium</keyword>
<dbReference type="Gene3D" id="3.40.50.2020">
    <property type="match status" value="1"/>
</dbReference>
<evidence type="ECO:0000256" key="6">
    <source>
        <dbReference type="ARBA" id="ARBA00022962"/>
    </source>
</evidence>
<accession>A0A2G1DKB5</accession>
<dbReference type="KEGG" id="amol:AMOL_0288"/>
<keyword evidence="3 7" id="KW-0328">Glycosyltransferase</keyword>
<protein>
    <recommendedName>
        <fullName evidence="7">Amidophosphoribosyltransferase</fullName>
        <shortName evidence="7">ATase</shortName>
        <ecNumber evidence="7">2.4.2.14</ecNumber>
    </recommendedName>
    <alternativeName>
        <fullName evidence="7">Glutamine phosphoribosylpyrophosphate amidotransferase</fullName>
        <shortName evidence="7">GPATase</shortName>
    </alternativeName>
</protein>
<dbReference type="GO" id="GO:0000287">
    <property type="term" value="F:magnesium ion binding"/>
    <property type="evidence" value="ECO:0007669"/>
    <property type="project" value="UniProtKB-UniRule"/>
</dbReference>
<name>A0A2G1DKB5_9BACT</name>
<comment type="pathway">
    <text evidence="1 7 8">Purine metabolism; IMP biosynthesis via de novo pathway; N(1)-(5-phospho-D-ribosyl)glycinamide from 5-phospho-alpha-D-ribose 1-diphosphate: step 1/2.</text>
</comment>
<feature type="binding site" evidence="7 10">
    <location>
        <position position="350"/>
    </location>
    <ligand>
        <name>Mg(2+)</name>
        <dbReference type="ChEBI" id="CHEBI:18420"/>
    </ligand>
</feature>
<feature type="binding site" evidence="7 10">
    <location>
        <position position="351"/>
    </location>
    <ligand>
        <name>Mg(2+)</name>
        <dbReference type="ChEBI" id="CHEBI:18420"/>
    </ligand>
</feature>
<keyword evidence="7 10" id="KW-0479">Metal-binding</keyword>
<dbReference type="Proteomes" id="UP000262712">
    <property type="component" value="Chromosome"/>
</dbReference>
<evidence type="ECO:0000256" key="3">
    <source>
        <dbReference type="ARBA" id="ARBA00022676"/>
    </source>
</evidence>
<dbReference type="InterPro" id="IPR017932">
    <property type="entry name" value="GATase_2_dom"/>
</dbReference>
<reference evidence="12 15" key="2">
    <citation type="submission" date="2018-08" db="EMBL/GenBank/DDBJ databases">
        <title>Complete genome of the Arcobacter molluscorum type strain LMG 25693.</title>
        <authorList>
            <person name="Miller W.G."/>
            <person name="Yee E."/>
            <person name="Bono J.L."/>
        </authorList>
    </citation>
    <scope>NUCLEOTIDE SEQUENCE [LARGE SCALE GENOMIC DNA]</scope>
    <source>
        <strain evidence="12 15">CECT 7696</strain>
    </source>
</reference>
<feature type="binding site" evidence="7 10">
    <location>
        <position position="288"/>
    </location>
    <ligand>
        <name>Mg(2+)</name>
        <dbReference type="ChEBI" id="CHEBI:18420"/>
    </ligand>
</feature>
<dbReference type="RefSeq" id="WP_099341700.1">
    <property type="nucleotide sequence ID" value="NZ_CP032098.1"/>
</dbReference>
<dbReference type="PANTHER" id="PTHR11907">
    <property type="entry name" value="AMIDOPHOSPHORIBOSYLTRANSFERASE"/>
    <property type="match status" value="1"/>
</dbReference>
<keyword evidence="4 7" id="KW-0808">Transferase</keyword>
<keyword evidence="6 7" id="KW-0315">Glutamine amidotransferase</keyword>
<gene>
    <name evidence="7 12" type="primary">purF</name>
    <name evidence="12" type="ORF">AMOL_0288</name>
    <name evidence="13" type="ORF">CPU12_03525</name>
</gene>
<dbReference type="NCBIfam" id="TIGR01134">
    <property type="entry name" value="purF"/>
    <property type="match status" value="1"/>
</dbReference>
<dbReference type="EMBL" id="CP032098">
    <property type="protein sequence ID" value="AXX91304.1"/>
    <property type="molecule type" value="Genomic_DNA"/>
</dbReference>
<comment type="cofactor">
    <cofactor evidence="7 10">
        <name>Mg(2+)</name>
        <dbReference type="ChEBI" id="CHEBI:18420"/>
    </cofactor>
    <text evidence="7 10">Binds 1 Mg(2+) ion per subunit.</text>
</comment>
<dbReference type="GO" id="GO:0009113">
    <property type="term" value="P:purine nucleobase biosynthetic process"/>
    <property type="evidence" value="ECO:0007669"/>
    <property type="project" value="UniProtKB-UniRule"/>
</dbReference>
<evidence type="ECO:0000256" key="4">
    <source>
        <dbReference type="ARBA" id="ARBA00022679"/>
    </source>
</evidence>
<dbReference type="InterPro" id="IPR005854">
    <property type="entry name" value="PurF"/>
</dbReference>
<comment type="caution">
    <text evidence="7">Lacks conserved residue(s) required for the propagation of feature annotation.</text>
</comment>
<dbReference type="SUPFAM" id="SSF56235">
    <property type="entry name" value="N-terminal nucleophile aminohydrolases (Ntn hydrolases)"/>
    <property type="match status" value="1"/>
</dbReference>
<dbReference type="Pfam" id="PF00156">
    <property type="entry name" value="Pribosyltran"/>
    <property type="match status" value="1"/>
</dbReference>
<feature type="domain" description="Glutamine amidotransferase type-2" evidence="11">
    <location>
        <begin position="2"/>
        <end position="221"/>
    </location>
</feature>
<evidence type="ECO:0000256" key="7">
    <source>
        <dbReference type="HAMAP-Rule" id="MF_01931"/>
    </source>
</evidence>
<dbReference type="HAMAP" id="MF_01931">
    <property type="entry name" value="PurF"/>
    <property type="match status" value="1"/>
</dbReference>
<dbReference type="PROSITE" id="PS51278">
    <property type="entry name" value="GATASE_TYPE_2"/>
    <property type="match status" value="1"/>
</dbReference>
<keyword evidence="5 7" id="KW-0658">Purine biosynthesis</keyword>
<evidence type="ECO:0000313" key="13">
    <source>
        <dbReference type="EMBL" id="PHO18942.1"/>
    </source>
</evidence>
<evidence type="ECO:0000256" key="9">
    <source>
        <dbReference type="PIRSR" id="PIRSR000485-1"/>
    </source>
</evidence>
<dbReference type="GO" id="GO:0006189">
    <property type="term" value="P:'de novo' IMP biosynthetic process"/>
    <property type="evidence" value="ECO:0007669"/>
    <property type="project" value="UniProtKB-UniRule"/>
</dbReference>
<evidence type="ECO:0000256" key="5">
    <source>
        <dbReference type="ARBA" id="ARBA00022755"/>
    </source>
</evidence>
<evidence type="ECO:0000313" key="15">
    <source>
        <dbReference type="Proteomes" id="UP000262712"/>
    </source>
</evidence>
<dbReference type="SUPFAM" id="SSF53271">
    <property type="entry name" value="PRTase-like"/>
    <property type="match status" value="1"/>
</dbReference>
<evidence type="ECO:0000313" key="12">
    <source>
        <dbReference type="EMBL" id="AXX91304.1"/>
    </source>
</evidence>
<comment type="function">
    <text evidence="7">Catalyzes the formation of phosphoribosylamine from phosphoribosylpyrophosphate (PRPP) and glutamine.</text>
</comment>
<sequence length="449" mass="50329">MCAIVGIYGNENAARLASLALFSMQHRGQEATGISSSCNGKIYTKKDRGLVSEVFTDEALSYLKGNMAIGHNRYSTAGGDSILDAQPVFAKYKLGEISIVHNGNLINKNEVRKDLIDNGAIFQTGMDTENLIHLIAKNTKDRLRDRIKEALTKTIGAYCFIVQSRSKQFVIRDRYGIRPLSLGKIKSGGYIVASETCAFDLVDAEFIRDVNPGEMLIFSEKTDEIESIQLFEPEFRPCAFEYVYFARPDSVIDGKNVYQTRQNMGRTLARNDAKKDFKADIVIPVPDSGVPAALGYASESKIPFELGIIRNHYVGRTFIEPTQEMRNIKVKMKLSPMKSLIEGKSLLVIDDSIVRGTTSKRIVKMLKDAGAKEVHFRVASPEIKFPCYYGIDTPTQEELISHRMTKDEICEYIQADSLEYLSIEDLKNSIGSDRNYALESFDGDYFVTK</sequence>
<dbReference type="AlphaFoldDB" id="A0A2G1DKB5"/>
<evidence type="ECO:0000256" key="8">
    <source>
        <dbReference type="PIRNR" id="PIRNR000485"/>
    </source>
</evidence>
<dbReference type="CDD" id="cd00715">
    <property type="entry name" value="GPATase_N"/>
    <property type="match status" value="1"/>
</dbReference>
<evidence type="ECO:0000256" key="1">
    <source>
        <dbReference type="ARBA" id="ARBA00005209"/>
    </source>
</evidence>
<dbReference type="PIRSF" id="PIRSF000485">
    <property type="entry name" value="Amd_phspho_trans"/>
    <property type="match status" value="1"/>
</dbReference>
<proteinExistence type="inferred from homology"/>
<evidence type="ECO:0000259" key="11">
    <source>
        <dbReference type="PROSITE" id="PS51278"/>
    </source>
</evidence>
<dbReference type="CDD" id="cd06223">
    <property type="entry name" value="PRTases_typeI"/>
    <property type="match status" value="1"/>
</dbReference>
<keyword evidence="14" id="KW-1185">Reference proteome</keyword>
<evidence type="ECO:0000256" key="10">
    <source>
        <dbReference type="PIRSR" id="PIRSR000485-2"/>
    </source>
</evidence>
<reference evidence="13 14" key="1">
    <citation type="submission" date="2017-09" db="EMBL/GenBank/DDBJ databases">
        <title>Arcobacter canalis sp. nov., a new species isolated from a water canal contaminated with urban sewage.</title>
        <authorList>
            <person name="Perez-Cataluna A."/>
            <person name="Salas-Masso N."/>
            <person name="Figueras M.J."/>
        </authorList>
    </citation>
    <scope>NUCLEOTIDE SEQUENCE [LARGE SCALE GENOMIC DNA]</scope>
    <source>
        <strain evidence="13 14">F98-3</strain>
    </source>
</reference>
<dbReference type="InterPro" id="IPR029055">
    <property type="entry name" value="Ntn_hydrolases_N"/>
</dbReference>
<comment type="catalytic activity">
    <reaction evidence="7 8">
        <text>5-phospho-beta-D-ribosylamine + L-glutamate + diphosphate = 5-phospho-alpha-D-ribose 1-diphosphate + L-glutamine + H2O</text>
        <dbReference type="Rhea" id="RHEA:14905"/>
        <dbReference type="ChEBI" id="CHEBI:15377"/>
        <dbReference type="ChEBI" id="CHEBI:29985"/>
        <dbReference type="ChEBI" id="CHEBI:33019"/>
        <dbReference type="ChEBI" id="CHEBI:58017"/>
        <dbReference type="ChEBI" id="CHEBI:58359"/>
        <dbReference type="ChEBI" id="CHEBI:58681"/>
        <dbReference type="EC" id="2.4.2.14"/>
    </reaction>
</comment>
<dbReference type="Gene3D" id="3.60.20.10">
    <property type="entry name" value="Glutamine Phosphoribosylpyrophosphate, subunit 1, domain 1"/>
    <property type="match status" value="1"/>
</dbReference>
<organism evidence="13 14">
    <name type="scientific">Malaciobacter molluscorum LMG 25693</name>
    <dbReference type="NCBI Taxonomy" id="870501"/>
    <lineage>
        <taxon>Bacteria</taxon>
        <taxon>Pseudomonadati</taxon>
        <taxon>Campylobacterota</taxon>
        <taxon>Epsilonproteobacteria</taxon>
        <taxon>Campylobacterales</taxon>
        <taxon>Arcobacteraceae</taxon>
        <taxon>Malaciobacter</taxon>
    </lineage>
</organism>
<evidence type="ECO:0000256" key="2">
    <source>
        <dbReference type="ARBA" id="ARBA00010138"/>
    </source>
</evidence>